<gene>
    <name evidence="8" type="ORF">QQS21_008455</name>
</gene>
<protein>
    <recommendedName>
        <fullName evidence="7">Peptidase S8/S53 domain-containing protein</fullName>
    </recommendedName>
</protein>
<sequence length="408" mass="42895">MNPALDPAMNPALNPALNPAMNPALDPAMNPALNPALNPAMNPELNPAMNPALNPALNPAINPAMNPAMNPAINPAIGFRRGLKLSQNPADEVLENVSNANTSLNKRRRNKANDKWQSQAHWGLARLSHSKSGQTTYRYDGNAGKGTCVIIIDSGIDAKHPEFGGRAKFLKKFSRGLNTDVLGRGTRIASVVGSKTYGVAKRAKIFGIKAIDDISCGLEYDSVIAAMEYTMKIAPTLKCPKGVAVLIGLGGFNSTAFSKAAKGLVDAGYFLTVAAGDGGVRSGSLTPALDPRVCTVGATDREDRYWKWSNFGTNVNILAPGVDIPSLTPGLRHRGTVRASKATVGSSTSLAAAHVAGLAAYLLGLGKDAGSLCDYIVVTGIRDVINYSSSNDSRNETANVLANNGFRE</sequence>
<evidence type="ECO:0000256" key="5">
    <source>
        <dbReference type="PROSITE-ProRule" id="PRU01240"/>
    </source>
</evidence>
<evidence type="ECO:0000313" key="9">
    <source>
        <dbReference type="Proteomes" id="UP001251528"/>
    </source>
</evidence>
<keyword evidence="4" id="KW-0720">Serine protease</keyword>
<dbReference type="PANTHER" id="PTHR43806:SF58">
    <property type="entry name" value="ALKALINE PROTEASE 1-RELATED"/>
    <property type="match status" value="1"/>
</dbReference>
<keyword evidence="2" id="KW-0645">Protease</keyword>
<feature type="region of interest" description="Disordered" evidence="6">
    <location>
        <begin position="98"/>
        <end position="117"/>
    </location>
</feature>
<evidence type="ECO:0000259" key="7">
    <source>
        <dbReference type="Pfam" id="PF00082"/>
    </source>
</evidence>
<dbReference type="SUPFAM" id="SSF52743">
    <property type="entry name" value="Subtilisin-like"/>
    <property type="match status" value="1"/>
</dbReference>
<evidence type="ECO:0000313" key="8">
    <source>
        <dbReference type="EMBL" id="KAK2593840.1"/>
    </source>
</evidence>
<evidence type="ECO:0000256" key="2">
    <source>
        <dbReference type="ARBA" id="ARBA00022670"/>
    </source>
</evidence>
<dbReference type="Gene3D" id="3.40.50.200">
    <property type="entry name" value="Peptidase S8/S53 domain"/>
    <property type="match status" value="1"/>
</dbReference>
<organism evidence="8 9">
    <name type="scientific">Conoideocrella luteorostrata</name>
    <dbReference type="NCBI Taxonomy" id="1105319"/>
    <lineage>
        <taxon>Eukaryota</taxon>
        <taxon>Fungi</taxon>
        <taxon>Dikarya</taxon>
        <taxon>Ascomycota</taxon>
        <taxon>Pezizomycotina</taxon>
        <taxon>Sordariomycetes</taxon>
        <taxon>Hypocreomycetidae</taxon>
        <taxon>Hypocreales</taxon>
        <taxon>Clavicipitaceae</taxon>
        <taxon>Conoideocrella</taxon>
    </lineage>
</organism>
<comment type="similarity">
    <text evidence="1 5">Belongs to the peptidase S8 family.</text>
</comment>
<evidence type="ECO:0000256" key="4">
    <source>
        <dbReference type="ARBA" id="ARBA00022825"/>
    </source>
</evidence>
<dbReference type="PANTHER" id="PTHR43806">
    <property type="entry name" value="PEPTIDASE S8"/>
    <property type="match status" value="1"/>
</dbReference>
<dbReference type="Pfam" id="PF00082">
    <property type="entry name" value="Peptidase_S8"/>
    <property type="match status" value="1"/>
</dbReference>
<dbReference type="PRINTS" id="PR00723">
    <property type="entry name" value="SUBTILISIN"/>
</dbReference>
<dbReference type="InterPro" id="IPR036852">
    <property type="entry name" value="Peptidase_S8/S53_dom_sf"/>
</dbReference>
<dbReference type="GO" id="GO:0006508">
    <property type="term" value="P:proteolysis"/>
    <property type="evidence" value="ECO:0007669"/>
    <property type="project" value="UniProtKB-KW"/>
</dbReference>
<evidence type="ECO:0000256" key="6">
    <source>
        <dbReference type="SAM" id="MobiDB-lite"/>
    </source>
</evidence>
<comment type="caution">
    <text evidence="5">Lacks conserved residue(s) required for the propagation of feature annotation.</text>
</comment>
<dbReference type="Proteomes" id="UP001251528">
    <property type="component" value="Unassembled WGS sequence"/>
</dbReference>
<dbReference type="AlphaFoldDB" id="A0AAJ0CIT7"/>
<dbReference type="PROSITE" id="PS51892">
    <property type="entry name" value="SUBTILASE"/>
    <property type="match status" value="1"/>
</dbReference>
<comment type="caution">
    <text evidence="8">The sequence shown here is derived from an EMBL/GenBank/DDBJ whole genome shotgun (WGS) entry which is preliminary data.</text>
</comment>
<proteinExistence type="inferred from homology"/>
<name>A0AAJ0CIT7_9HYPO</name>
<feature type="domain" description="Peptidase S8/S53" evidence="7">
    <location>
        <begin position="144"/>
        <end position="364"/>
    </location>
</feature>
<dbReference type="InterPro" id="IPR050131">
    <property type="entry name" value="Peptidase_S8_subtilisin-like"/>
</dbReference>
<dbReference type="InterPro" id="IPR015500">
    <property type="entry name" value="Peptidase_S8_subtilisin-rel"/>
</dbReference>
<dbReference type="PROSITE" id="PS00136">
    <property type="entry name" value="SUBTILASE_ASP"/>
    <property type="match status" value="1"/>
</dbReference>
<evidence type="ECO:0000256" key="1">
    <source>
        <dbReference type="ARBA" id="ARBA00011073"/>
    </source>
</evidence>
<dbReference type="EMBL" id="JASWJB010000193">
    <property type="protein sequence ID" value="KAK2593840.1"/>
    <property type="molecule type" value="Genomic_DNA"/>
</dbReference>
<keyword evidence="3" id="KW-0378">Hydrolase</keyword>
<evidence type="ECO:0000256" key="3">
    <source>
        <dbReference type="ARBA" id="ARBA00022801"/>
    </source>
</evidence>
<keyword evidence="9" id="KW-1185">Reference proteome</keyword>
<reference evidence="8" key="1">
    <citation type="submission" date="2023-06" db="EMBL/GenBank/DDBJ databases">
        <title>Conoideocrella luteorostrata (Hypocreales: Clavicipitaceae), a potential biocontrol fungus for elongate hemlock scale in United States Christmas tree production areas.</title>
        <authorList>
            <person name="Barrett H."/>
            <person name="Lovett B."/>
            <person name="Macias A.M."/>
            <person name="Stajich J.E."/>
            <person name="Kasson M.T."/>
        </authorList>
    </citation>
    <scope>NUCLEOTIDE SEQUENCE</scope>
    <source>
        <strain evidence="8">ARSEF 14590</strain>
    </source>
</reference>
<dbReference type="InterPro" id="IPR000209">
    <property type="entry name" value="Peptidase_S8/S53_dom"/>
</dbReference>
<dbReference type="InterPro" id="IPR023827">
    <property type="entry name" value="Peptidase_S8_Asp-AS"/>
</dbReference>
<dbReference type="GO" id="GO:0004252">
    <property type="term" value="F:serine-type endopeptidase activity"/>
    <property type="evidence" value="ECO:0007669"/>
    <property type="project" value="InterPro"/>
</dbReference>
<accession>A0AAJ0CIT7</accession>